<dbReference type="EMBL" id="FOEV01000043">
    <property type="protein sequence ID" value="SER54598.1"/>
    <property type="molecule type" value="Genomic_DNA"/>
</dbReference>
<sequence length="96" mass="10784">MRTYTLTTDQIAEVLESAYAKGFERAAQTDNPTEAKGTEAYHHFRCQDLEPLLFGIDRPRREPSHSQCQQELRAQGKPYPRTCAVCGLGPCKGGKR</sequence>
<reference evidence="1 2" key="1">
    <citation type="submission" date="2016-10" db="EMBL/GenBank/DDBJ databases">
        <authorList>
            <person name="Varghese N."/>
            <person name="Submissions S."/>
        </authorList>
    </citation>
    <scope>NUCLEOTIDE SEQUENCE [LARGE SCALE GENOMIC DNA]</scope>
    <source>
        <strain evidence="1 2">LMG 21974</strain>
    </source>
</reference>
<organism evidence="1 2">
    <name type="scientific">Pseudomonas lutea</name>
    <dbReference type="NCBI Taxonomy" id="243924"/>
    <lineage>
        <taxon>Bacteria</taxon>
        <taxon>Pseudomonadati</taxon>
        <taxon>Pseudomonadota</taxon>
        <taxon>Gammaproteobacteria</taxon>
        <taxon>Pseudomonadales</taxon>
        <taxon>Pseudomonadaceae</taxon>
        <taxon>Pseudomonas</taxon>
    </lineage>
</organism>
<dbReference type="AlphaFoldDB" id="A0A9X8MI05"/>
<proteinExistence type="predicted"/>
<protein>
    <submittedName>
        <fullName evidence="1">Uncharacterized protein</fullName>
    </submittedName>
</protein>
<comment type="caution">
    <text evidence="1">The sequence shown here is derived from an EMBL/GenBank/DDBJ whole genome shotgun (WGS) entry which is preliminary data.</text>
</comment>
<name>A0A9X8MI05_9PSED</name>
<evidence type="ECO:0000313" key="2">
    <source>
        <dbReference type="Proteomes" id="UP000183210"/>
    </source>
</evidence>
<gene>
    <name evidence="1" type="ORF">SAMN05216409_1433</name>
</gene>
<accession>A0A9X8MI05</accession>
<dbReference type="Proteomes" id="UP000183210">
    <property type="component" value="Unassembled WGS sequence"/>
</dbReference>
<dbReference type="GeneID" id="300269881"/>
<dbReference type="RefSeq" id="WP_074830760.1">
    <property type="nucleotide sequence ID" value="NZ_FOEV01000043.1"/>
</dbReference>
<evidence type="ECO:0000313" key="1">
    <source>
        <dbReference type="EMBL" id="SER54598.1"/>
    </source>
</evidence>